<dbReference type="eggNOG" id="COG1295">
    <property type="taxonomic scope" value="Bacteria"/>
</dbReference>
<accession>E6SBC3</accession>
<evidence type="ECO:0000256" key="2">
    <source>
        <dbReference type="ARBA" id="ARBA00022475"/>
    </source>
</evidence>
<dbReference type="PANTHER" id="PTHR30213">
    <property type="entry name" value="INNER MEMBRANE PROTEIN YHJD"/>
    <property type="match status" value="1"/>
</dbReference>
<evidence type="ECO:0000256" key="6">
    <source>
        <dbReference type="SAM" id="Phobius"/>
    </source>
</evidence>
<dbReference type="AlphaFoldDB" id="E6SBC3"/>
<evidence type="ECO:0000313" key="8">
    <source>
        <dbReference type="Proteomes" id="UP000008914"/>
    </source>
</evidence>
<keyword evidence="5 6" id="KW-0472">Membrane</keyword>
<feature type="transmembrane region" description="Helical" evidence="6">
    <location>
        <begin position="152"/>
        <end position="173"/>
    </location>
</feature>
<comment type="subcellular location">
    <subcellularLocation>
        <location evidence="1">Cell membrane</location>
        <topology evidence="1">Multi-pass membrane protein</topology>
    </subcellularLocation>
</comment>
<keyword evidence="4 6" id="KW-1133">Transmembrane helix</keyword>
<feature type="transmembrane region" description="Helical" evidence="6">
    <location>
        <begin position="226"/>
        <end position="245"/>
    </location>
</feature>
<gene>
    <name evidence="7" type="ordered locus">Intca_1900</name>
</gene>
<protein>
    <submittedName>
        <fullName evidence="7">Ribonuclease BN</fullName>
    </submittedName>
</protein>
<feature type="transmembrane region" description="Helical" evidence="6">
    <location>
        <begin position="193"/>
        <end position="214"/>
    </location>
</feature>
<dbReference type="PANTHER" id="PTHR30213:SF0">
    <property type="entry name" value="UPF0761 MEMBRANE PROTEIN YIHY"/>
    <property type="match status" value="1"/>
</dbReference>
<reference evidence="7 8" key="1">
    <citation type="journal article" date="2010" name="Stand. Genomic Sci.">
        <title>Complete genome sequence of Intrasporangium calvum type strain (7 KIP).</title>
        <authorList>
            <person name="Del Rio T.G."/>
            <person name="Chertkov O."/>
            <person name="Yasawong M."/>
            <person name="Lucas S."/>
            <person name="Deshpande S."/>
            <person name="Cheng J.F."/>
            <person name="Detter C."/>
            <person name="Tapia R."/>
            <person name="Han C."/>
            <person name="Goodwin L."/>
            <person name="Pitluck S."/>
            <person name="Liolios K."/>
            <person name="Ivanova N."/>
            <person name="Mavromatis K."/>
            <person name="Pati A."/>
            <person name="Chen A."/>
            <person name="Palaniappan K."/>
            <person name="Land M."/>
            <person name="Hauser L."/>
            <person name="Chang Y.J."/>
            <person name="Jeffries C.D."/>
            <person name="Rohde M."/>
            <person name="Pukall R."/>
            <person name="Sikorski J."/>
            <person name="Goker M."/>
            <person name="Woyke T."/>
            <person name="Bristow J."/>
            <person name="Eisen J.A."/>
            <person name="Markowitz V."/>
            <person name="Hugenholtz P."/>
            <person name="Kyrpides N.C."/>
            <person name="Klenk H.P."/>
            <person name="Lapidus A."/>
        </authorList>
    </citation>
    <scope>NUCLEOTIDE SEQUENCE [LARGE SCALE GENOMIC DNA]</scope>
    <source>
        <strain evidence="8">ATCC 23552 / DSM 43043 / JCM 3097 / NBRC 12989 / 7 KIP</strain>
    </source>
</reference>
<dbReference type="GO" id="GO:0005886">
    <property type="term" value="C:plasma membrane"/>
    <property type="evidence" value="ECO:0007669"/>
    <property type="project" value="UniProtKB-SubCell"/>
</dbReference>
<dbReference type="KEGG" id="ica:Intca_1900"/>
<proteinExistence type="predicted"/>
<dbReference type="Proteomes" id="UP000008914">
    <property type="component" value="Chromosome"/>
</dbReference>
<dbReference type="Pfam" id="PF03631">
    <property type="entry name" value="Virul_fac_BrkB"/>
    <property type="match status" value="1"/>
</dbReference>
<organism evidence="7 8">
    <name type="scientific">Intrasporangium calvum (strain ATCC 23552 / DSM 43043 / JCM 3097 / NBRC 12989 / NCIMB 10167 / NRRL B-3866 / 7 KIP)</name>
    <dbReference type="NCBI Taxonomy" id="710696"/>
    <lineage>
        <taxon>Bacteria</taxon>
        <taxon>Bacillati</taxon>
        <taxon>Actinomycetota</taxon>
        <taxon>Actinomycetes</taxon>
        <taxon>Micrococcales</taxon>
        <taxon>Intrasporangiaceae</taxon>
        <taxon>Intrasporangium</taxon>
    </lineage>
</organism>
<dbReference type="STRING" id="710696.Intca_1900"/>
<feature type="transmembrane region" description="Helical" evidence="6">
    <location>
        <begin position="44"/>
        <end position="64"/>
    </location>
</feature>
<name>E6SBC3_INTC7</name>
<keyword evidence="8" id="KW-1185">Reference proteome</keyword>
<evidence type="ECO:0000256" key="5">
    <source>
        <dbReference type="ARBA" id="ARBA00023136"/>
    </source>
</evidence>
<evidence type="ECO:0000313" key="7">
    <source>
        <dbReference type="EMBL" id="ADU48411.1"/>
    </source>
</evidence>
<dbReference type="HOGENOM" id="CLU_045539_2_1_11"/>
<dbReference type="InterPro" id="IPR017039">
    <property type="entry name" value="Virul_fac_BrkB"/>
</dbReference>
<dbReference type="EMBL" id="CP002343">
    <property type="protein sequence ID" value="ADU48411.1"/>
    <property type="molecule type" value="Genomic_DNA"/>
</dbReference>
<evidence type="ECO:0000256" key="4">
    <source>
        <dbReference type="ARBA" id="ARBA00022989"/>
    </source>
</evidence>
<keyword evidence="3 6" id="KW-0812">Transmembrane</keyword>
<evidence type="ECO:0000256" key="3">
    <source>
        <dbReference type="ARBA" id="ARBA00022692"/>
    </source>
</evidence>
<keyword evidence="2" id="KW-1003">Cell membrane</keyword>
<feature type="transmembrane region" description="Helical" evidence="6">
    <location>
        <begin position="265"/>
        <end position="284"/>
    </location>
</feature>
<feature type="transmembrane region" description="Helical" evidence="6">
    <location>
        <begin position="113"/>
        <end position="132"/>
    </location>
</feature>
<evidence type="ECO:0000256" key="1">
    <source>
        <dbReference type="ARBA" id="ARBA00004651"/>
    </source>
</evidence>
<sequence>MVKAAVRRTLERIPGAVPLARLTLETIRVCLNYRVTGLAAEGGFFLLLSLPPFVLGLFGGVGYLGNILGADSVERLLAVITDYASGFLTQGSIEELLLPTVRDVLRDGRPDLISVGFLLALWSGSRALNVFVDTISIMYGQGDSRGILRQRFLTFGLYTVGIVVAVVLLPLVLLGPAIIEGWLPDRLKLLTSAYWPLVLVLSIALLTTLFHIATPRRGRWWRNVPGALLALAIWLLASLVVRSALEASLGGSSIYGPLSTPIVLLIWLYVLAIAILIGAGLNAATRVLWPVELRDGAGTRLASWAGALVSRRPLVRAPVRVDPALGNQRSRDQQFTKRELSHLAEAIDRELVEGVARPRADGKPGG</sequence>